<evidence type="ECO:0000256" key="3">
    <source>
        <dbReference type="ARBA" id="ARBA00022448"/>
    </source>
</evidence>
<dbReference type="InterPro" id="IPR023271">
    <property type="entry name" value="Aquaporin-like"/>
</dbReference>
<dbReference type="GO" id="GO:0005886">
    <property type="term" value="C:plasma membrane"/>
    <property type="evidence" value="ECO:0007669"/>
    <property type="project" value="TreeGrafter"/>
</dbReference>
<keyword evidence="4 7" id="KW-0812">Transmembrane</keyword>
<dbReference type="PANTHER" id="PTHR19139">
    <property type="entry name" value="AQUAPORIN TRANSPORTER"/>
    <property type="match status" value="1"/>
</dbReference>
<organism evidence="9 10">
    <name type="scientific">Synchytrium microbalum</name>
    <dbReference type="NCBI Taxonomy" id="1806994"/>
    <lineage>
        <taxon>Eukaryota</taxon>
        <taxon>Fungi</taxon>
        <taxon>Fungi incertae sedis</taxon>
        <taxon>Chytridiomycota</taxon>
        <taxon>Chytridiomycota incertae sedis</taxon>
        <taxon>Chytridiomycetes</taxon>
        <taxon>Synchytriales</taxon>
        <taxon>Synchytriaceae</taxon>
        <taxon>Synchytrium</taxon>
    </lineage>
</organism>
<sequence length="464" mass="47821">MPSLRHDILCTIDEFFATTIFLFGAYGAIRAGITGAGELTNDSLIVIAFGFGFSLMTAVWVAASTSGACCNPVIAMVAYLAGKLSVLRLILYILAESLAAIFAAALVKALMPGDFIGATTPGFGSSLAQAWFLEMVMSAVLALVVLNGAIDGQSKELAPLHIGLTLVVIHLGAVPFSGSSVNPARSLGSAVLSGVWTGHWIYWTAPFVGGLIGFVIWKLLQKGRAEPDNEYLAAAVEFIGTAMFLFLAYAGIQAAVQTSAGTFASTLLVIALAFGISLMITVWTFGGVTGAPQNPAVAISVFLIGKMSLTRMLLYIVTELAGGLFAGGLAYAIFPNKVVGATTLGDGTTQVQGVFLEAITTSFLLVVILRDAVSGFAGIFAPIPIGFVLIAIHLVTVQFTGASVNIARSLGTAVITAVGVWKVAAMTDAEAAAEAKAAASPTTTLVDDGPTVVKVEGGDKIEQA</sequence>
<evidence type="ECO:0000313" key="10">
    <source>
        <dbReference type="Proteomes" id="UP000319731"/>
    </source>
</evidence>
<dbReference type="AlphaFoldDB" id="A0A507CG82"/>
<gene>
    <name evidence="9" type="ORF">SmJEL517_g01170</name>
</gene>
<comment type="subcellular location">
    <subcellularLocation>
        <location evidence="1">Membrane</location>
        <topology evidence="1">Multi-pass membrane protein</topology>
    </subcellularLocation>
</comment>
<dbReference type="InterPro" id="IPR034294">
    <property type="entry name" value="Aquaporin_transptr"/>
</dbReference>
<dbReference type="RefSeq" id="XP_031026819.1">
    <property type="nucleotide sequence ID" value="XM_031167098.1"/>
</dbReference>
<feature type="transmembrane region" description="Helical" evidence="8">
    <location>
        <begin position="162"/>
        <end position="180"/>
    </location>
</feature>
<dbReference type="GO" id="GO:0015250">
    <property type="term" value="F:water channel activity"/>
    <property type="evidence" value="ECO:0007669"/>
    <property type="project" value="TreeGrafter"/>
</dbReference>
<proteinExistence type="inferred from homology"/>
<dbReference type="Pfam" id="PF00230">
    <property type="entry name" value="MIP"/>
    <property type="match status" value="2"/>
</dbReference>
<dbReference type="SUPFAM" id="SSF81338">
    <property type="entry name" value="Aquaporin-like"/>
    <property type="match status" value="2"/>
</dbReference>
<dbReference type="PANTHER" id="PTHR19139:SF199">
    <property type="entry name" value="MIP17260P"/>
    <property type="match status" value="1"/>
</dbReference>
<reference evidence="9 10" key="1">
    <citation type="journal article" date="2019" name="Sci. Rep.">
        <title>Comparative genomics of chytrid fungi reveal insights into the obligate biotrophic and pathogenic lifestyle of Synchytrium endobioticum.</title>
        <authorList>
            <person name="van de Vossenberg B.T.L.H."/>
            <person name="Warris S."/>
            <person name="Nguyen H.D.T."/>
            <person name="van Gent-Pelzer M.P.E."/>
            <person name="Joly D.L."/>
            <person name="van de Geest H.C."/>
            <person name="Bonants P.J.M."/>
            <person name="Smith D.S."/>
            <person name="Levesque C.A."/>
            <person name="van der Lee T.A.J."/>
        </authorList>
    </citation>
    <scope>NUCLEOTIDE SEQUENCE [LARGE SCALE GENOMIC DNA]</scope>
    <source>
        <strain evidence="9 10">JEL517</strain>
    </source>
</reference>
<keyword evidence="6 8" id="KW-0472">Membrane</keyword>
<dbReference type="OrthoDB" id="3222at2759"/>
<feature type="transmembrane region" description="Helical" evidence="8">
    <location>
        <begin position="131"/>
        <end position="150"/>
    </location>
</feature>
<comment type="similarity">
    <text evidence="2 7">Belongs to the MIP/aquaporin (TC 1.A.8) family.</text>
</comment>
<evidence type="ECO:0000256" key="1">
    <source>
        <dbReference type="ARBA" id="ARBA00004141"/>
    </source>
</evidence>
<evidence type="ECO:0000256" key="4">
    <source>
        <dbReference type="ARBA" id="ARBA00022692"/>
    </source>
</evidence>
<feature type="transmembrane region" description="Helical" evidence="8">
    <location>
        <begin position="200"/>
        <end position="220"/>
    </location>
</feature>
<evidence type="ECO:0000256" key="5">
    <source>
        <dbReference type="ARBA" id="ARBA00022989"/>
    </source>
</evidence>
<protein>
    <recommendedName>
        <fullName evidence="11">Aquaporin</fullName>
    </recommendedName>
</protein>
<feature type="transmembrane region" description="Helical" evidence="8">
    <location>
        <begin position="12"/>
        <end position="33"/>
    </location>
</feature>
<feature type="transmembrane region" description="Helical" evidence="8">
    <location>
        <begin position="312"/>
        <end position="333"/>
    </location>
</feature>
<name>A0A507CG82_9FUNG</name>
<feature type="transmembrane region" description="Helical" evidence="8">
    <location>
        <begin position="353"/>
        <end position="369"/>
    </location>
</feature>
<dbReference type="Gene3D" id="1.20.1080.10">
    <property type="entry name" value="Glycerol uptake facilitator protein"/>
    <property type="match status" value="2"/>
</dbReference>
<evidence type="ECO:0000256" key="7">
    <source>
        <dbReference type="RuleBase" id="RU000477"/>
    </source>
</evidence>
<feature type="transmembrane region" description="Helical" evidence="8">
    <location>
        <begin position="89"/>
        <end position="111"/>
    </location>
</feature>
<evidence type="ECO:0000256" key="8">
    <source>
        <dbReference type="SAM" id="Phobius"/>
    </source>
</evidence>
<feature type="transmembrane region" description="Helical" evidence="8">
    <location>
        <begin position="45"/>
        <end position="77"/>
    </location>
</feature>
<feature type="transmembrane region" description="Helical" evidence="8">
    <location>
        <begin position="264"/>
        <end position="291"/>
    </location>
</feature>
<feature type="transmembrane region" description="Helical" evidence="8">
    <location>
        <begin position="376"/>
        <end position="395"/>
    </location>
</feature>
<dbReference type="STRING" id="1806994.A0A507CG82"/>
<keyword evidence="10" id="KW-1185">Reference proteome</keyword>
<dbReference type="GeneID" id="42002395"/>
<keyword evidence="3 7" id="KW-0813">Transport</keyword>
<dbReference type="InterPro" id="IPR000425">
    <property type="entry name" value="MIP"/>
</dbReference>
<dbReference type="EMBL" id="QEAO01000004">
    <property type="protein sequence ID" value="TPX36605.1"/>
    <property type="molecule type" value="Genomic_DNA"/>
</dbReference>
<evidence type="ECO:0000313" key="9">
    <source>
        <dbReference type="EMBL" id="TPX36605.1"/>
    </source>
</evidence>
<dbReference type="PRINTS" id="PR00783">
    <property type="entry name" value="MINTRINSICP"/>
</dbReference>
<evidence type="ECO:0000256" key="2">
    <source>
        <dbReference type="ARBA" id="ARBA00006175"/>
    </source>
</evidence>
<comment type="caution">
    <text evidence="9">The sequence shown here is derived from an EMBL/GenBank/DDBJ whole genome shotgun (WGS) entry which is preliminary data.</text>
</comment>
<feature type="transmembrane region" description="Helical" evidence="8">
    <location>
        <begin position="232"/>
        <end position="252"/>
    </location>
</feature>
<dbReference type="Proteomes" id="UP000319731">
    <property type="component" value="Unassembled WGS sequence"/>
</dbReference>
<evidence type="ECO:0008006" key="11">
    <source>
        <dbReference type="Google" id="ProtNLM"/>
    </source>
</evidence>
<keyword evidence="5 8" id="KW-1133">Transmembrane helix</keyword>
<accession>A0A507CG82</accession>
<evidence type="ECO:0000256" key="6">
    <source>
        <dbReference type="ARBA" id="ARBA00023136"/>
    </source>
</evidence>